<keyword evidence="1" id="KW-1133">Transmembrane helix</keyword>
<proteinExistence type="predicted"/>
<evidence type="ECO:0000313" key="2">
    <source>
        <dbReference type="EMBL" id="CAG7827868.1"/>
    </source>
</evidence>
<organism evidence="2 3">
    <name type="scientific">Allacma fusca</name>
    <dbReference type="NCBI Taxonomy" id="39272"/>
    <lineage>
        <taxon>Eukaryota</taxon>
        <taxon>Metazoa</taxon>
        <taxon>Ecdysozoa</taxon>
        <taxon>Arthropoda</taxon>
        <taxon>Hexapoda</taxon>
        <taxon>Collembola</taxon>
        <taxon>Symphypleona</taxon>
        <taxon>Sminthuridae</taxon>
        <taxon>Allacma</taxon>
    </lineage>
</organism>
<accession>A0A8J2L9M4</accession>
<protein>
    <submittedName>
        <fullName evidence="2">Uncharacterized protein</fullName>
    </submittedName>
</protein>
<comment type="caution">
    <text evidence="2">The sequence shown here is derived from an EMBL/GenBank/DDBJ whole genome shotgun (WGS) entry which is preliminary data.</text>
</comment>
<reference evidence="2" key="1">
    <citation type="submission" date="2021-06" db="EMBL/GenBank/DDBJ databases">
        <authorList>
            <person name="Hodson N. C."/>
            <person name="Mongue J. A."/>
            <person name="Jaron S. K."/>
        </authorList>
    </citation>
    <scope>NUCLEOTIDE SEQUENCE</scope>
</reference>
<keyword evidence="1" id="KW-0472">Membrane</keyword>
<evidence type="ECO:0000313" key="3">
    <source>
        <dbReference type="Proteomes" id="UP000708208"/>
    </source>
</evidence>
<dbReference type="EMBL" id="CAJVCH010545151">
    <property type="protein sequence ID" value="CAG7827868.1"/>
    <property type="molecule type" value="Genomic_DNA"/>
</dbReference>
<keyword evidence="1" id="KW-0812">Transmembrane</keyword>
<feature type="non-terminal residue" evidence="2">
    <location>
        <position position="1"/>
    </location>
</feature>
<dbReference type="OrthoDB" id="7959891at2759"/>
<feature type="transmembrane region" description="Helical" evidence="1">
    <location>
        <begin position="72"/>
        <end position="92"/>
    </location>
</feature>
<sequence length="112" mass="12777">FAFPKNSIYTDTFTRIFGYIRCSGLMDLYKKEAYYNVSQTGKVWLKSNETIYGLLRPQAGSQETQLLKLQNVLAVFGVALTGYVVGIAVMIIEIVTDWISLYVYNKIDIFIL</sequence>
<dbReference type="AlphaFoldDB" id="A0A8J2L9M4"/>
<keyword evidence="3" id="KW-1185">Reference proteome</keyword>
<dbReference type="Proteomes" id="UP000708208">
    <property type="component" value="Unassembled WGS sequence"/>
</dbReference>
<gene>
    <name evidence="2" type="ORF">AFUS01_LOCUS37826</name>
</gene>
<name>A0A8J2L9M4_9HEXA</name>
<evidence type="ECO:0000256" key="1">
    <source>
        <dbReference type="SAM" id="Phobius"/>
    </source>
</evidence>